<protein>
    <submittedName>
        <fullName evidence="1">Uncharacterized protein</fullName>
    </submittedName>
</protein>
<dbReference type="EMBL" id="SJKA01000019">
    <property type="protein sequence ID" value="TCC21667.1"/>
    <property type="molecule type" value="Genomic_DNA"/>
</dbReference>
<evidence type="ECO:0000313" key="2">
    <source>
        <dbReference type="Proteomes" id="UP000292695"/>
    </source>
</evidence>
<dbReference type="AlphaFoldDB" id="A0A4R0I1T1"/>
<gene>
    <name evidence="1" type="ORF">E0H50_35935</name>
</gene>
<reference evidence="1 2" key="1">
    <citation type="submission" date="2019-02" db="EMBL/GenBank/DDBJ databases">
        <title>Kribbella capetownensis sp. nov. and Kribbella speibonae sp. nov., isolated from soil.</title>
        <authorList>
            <person name="Curtis S.M."/>
            <person name="Norton I."/>
            <person name="Everest G.J."/>
            <person name="Meyers P.R."/>
        </authorList>
    </citation>
    <scope>NUCLEOTIDE SEQUENCE [LARGE SCALE GENOMIC DNA]</scope>
    <source>
        <strain evidence="1 2">DSM 27082</strain>
    </source>
</reference>
<accession>A0A4R0I1T1</accession>
<proteinExistence type="predicted"/>
<evidence type="ECO:0000313" key="1">
    <source>
        <dbReference type="EMBL" id="TCC21667.1"/>
    </source>
</evidence>
<comment type="caution">
    <text evidence="1">The sequence shown here is derived from an EMBL/GenBank/DDBJ whole genome shotgun (WGS) entry which is preliminary data.</text>
</comment>
<dbReference type="Proteomes" id="UP000292695">
    <property type="component" value="Unassembled WGS sequence"/>
</dbReference>
<organism evidence="1 2">
    <name type="scientific">Kribbella sindirgiensis</name>
    <dbReference type="NCBI Taxonomy" id="1124744"/>
    <lineage>
        <taxon>Bacteria</taxon>
        <taxon>Bacillati</taxon>
        <taxon>Actinomycetota</taxon>
        <taxon>Actinomycetes</taxon>
        <taxon>Propionibacteriales</taxon>
        <taxon>Kribbellaceae</taxon>
        <taxon>Kribbella</taxon>
    </lineage>
</organism>
<dbReference type="RefSeq" id="WP_131295468.1">
    <property type="nucleotide sequence ID" value="NZ_SJKA01000019.1"/>
</dbReference>
<sequence length="269" mass="29451">MTVLLAIQAADGMVLIADGRTTKVDARPGEPATDKVAVVSDRTRKLVEVPNAPVAVMLSGRSTLAKVPAAEVTTQILNDALDSLPTNELTVERIAKALHLGFIALVDQTDDPEIKTKPDDIEALVVGYDPVVGNPRSPKVLRVWAGQTDGVEPWLDGDPQGVWRDGDYAAREDVAQEILWWSQEEIAEKLELSDLPFDQPDILQRVIGDIHRYDGQSCAQILVHLKRELPITISTHPYDFEVAGGQWQYIFISPRTAALPPADLELAPT</sequence>
<name>A0A4R0I1T1_9ACTN</name>
<keyword evidence="2" id="KW-1185">Reference proteome</keyword>